<dbReference type="PROSITE" id="PS51038">
    <property type="entry name" value="BAH"/>
    <property type="match status" value="1"/>
</dbReference>
<keyword evidence="6 10" id="KW-0067">ATP-binding</keyword>
<evidence type="ECO:0000259" key="12">
    <source>
        <dbReference type="PROSITE" id="PS51038"/>
    </source>
</evidence>
<feature type="region of interest" description="Disordered" evidence="11">
    <location>
        <begin position="564"/>
        <end position="597"/>
    </location>
</feature>
<dbReference type="SUPFAM" id="SSF52540">
    <property type="entry name" value="P-loop containing nucleoside triphosphate hydrolases"/>
    <property type="match status" value="1"/>
</dbReference>
<dbReference type="Gene3D" id="3.40.50.300">
    <property type="entry name" value="P-loop containing nucleotide triphosphate hydrolases"/>
    <property type="match status" value="1"/>
</dbReference>
<dbReference type="eggNOG" id="KOG1514">
    <property type="taxonomic scope" value="Eukaryota"/>
</dbReference>
<dbReference type="SMART" id="SM00382">
    <property type="entry name" value="AAA"/>
    <property type="match status" value="1"/>
</dbReference>
<keyword evidence="9 10" id="KW-0539">Nucleus</keyword>
<dbReference type="GO" id="GO:0005664">
    <property type="term" value="C:nuclear origin of replication recognition complex"/>
    <property type="evidence" value="ECO:0007669"/>
    <property type="project" value="TreeGrafter"/>
</dbReference>
<dbReference type="GO" id="GO:0006270">
    <property type="term" value="P:DNA replication initiation"/>
    <property type="evidence" value="ECO:0007669"/>
    <property type="project" value="TreeGrafter"/>
</dbReference>
<evidence type="ECO:0000313" key="15">
    <source>
        <dbReference type="Proteomes" id="UP000001197"/>
    </source>
</evidence>
<feature type="domain" description="BAH" evidence="12">
    <location>
        <begin position="69"/>
        <end position="191"/>
    </location>
</feature>
<dbReference type="KEGG" id="pan:PODANSg4342"/>
<dbReference type="PANTHER" id="PTHR10763:SF23">
    <property type="entry name" value="ORIGIN RECOGNITION COMPLEX SUBUNIT 1"/>
    <property type="match status" value="1"/>
</dbReference>
<dbReference type="Pfam" id="PF01426">
    <property type="entry name" value="BAH"/>
    <property type="match status" value="1"/>
</dbReference>
<dbReference type="InterPro" id="IPR050311">
    <property type="entry name" value="ORC1/CDC6"/>
</dbReference>
<dbReference type="VEuPathDB" id="FungiDB:PODANS_1_18490"/>
<accession>B2AUA7</accession>
<evidence type="ECO:0000256" key="4">
    <source>
        <dbReference type="ARBA" id="ARBA00022723"/>
    </source>
</evidence>
<dbReference type="Pfam" id="PF00004">
    <property type="entry name" value="AAA"/>
    <property type="match status" value="1"/>
</dbReference>
<gene>
    <name evidence="13" type="ORF">PODANS_1_18490</name>
</gene>
<evidence type="ECO:0000313" key="13">
    <source>
        <dbReference type="EMBL" id="CAP67980.1"/>
    </source>
</evidence>
<dbReference type="GO" id="GO:0003688">
    <property type="term" value="F:DNA replication origin binding"/>
    <property type="evidence" value="ECO:0007669"/>
    <property type="project" value="TreeGrafter"/>
</dbReference>
<dbReference type="InterPro" id="IPR043151">
    <property type="entry name" value="BAH_sf"/>
</dbReference>
<dbReference type="Gene3D" id="2.30.30.490">
    <property type="match status" value="1"/>
</dbReference>
<dbReference type="Pfam" id="PF22606">
    <property type="entry name" value="Cdc6-ORC-like_ATPase_lid"/>
    <property type="match status" value="1"/>
</dbReference>
<evidence type="ECO:0000256" key="1">
    <source>
        <dbReference type="ARBA" id="ARBA00004123"/>
    </source>
</evidence>
<dbReference type="STRING" id="515849.B2AUA7"/>
<evidence type="ECO:0000256" key="6">
    <source>
        <dbReference type="ARBA" id="ARBA00022840"/>
    </source>
</evidence>
<dbReference type="PANTHER" id="PTHR10763">
    <property type="entry name" value="CELL DIVISION CONTROL PROTEIN 6-RELATED"/>
    <property type="match status" value="1"/>
</dbReference>
<comment type="subcellular location">
    <subcellularLocation>
        <location evidence="1 10">Nucleus</location>
    </subcellularLocation>
</comment>
<dbReference type="CDD" id="cd00009">
    <property type="entry name" value="AAA"/>
    <property type="match status" value="1"/>
</dbReference>
<dbReference type="GO" id="GO:0003682">
    <property type="term" value="F:chromatin binding"/>
    <property type="evidence" value="ECO:0007669"/>
    <property type="project" value="InterPro"/>
</dbReference>
<dbReference type="OrthoDB" id="1926878at2759"/>
<dbReference type="FunFam" id="3.40.50.300:FF:000199">
    <property type="entry name" value="Origin recognition complex subunit 1"/>
    <property type="match status" value="1"/>
</dbReference>
<keyword evidence="3 10" id="KW-0235">DNA replication</keyword>
<dbReference type="GeneID" id="6191585"/>
<evidence type="ECO:0000256" key="10">
    <source>
        <dbReference type="RuleBase" id="RU365058"/>
    </source>
</evidence>
<organism evidence="13">
    <name type="scientific">Podospora anserina (strain S / ATCC MYA-4624 / DSM 980 / FGSC 10383)</name>
    <name type="common">Pleurage anserina</name>
    <dbReference type="NCBI Taxonomy" id="515849"/>
    <lineage>
        <taxon>Eukaryota</taxon>
        <taxon>Fungi</taxon>
        <taxon>Dikarya</taxon>
        <taxon>Ascomycota</taxon>
        <taxon>Pezizomycotina</taxon>
        <taxon>Sordariomycetes</taxon>
        <taxon>Sordariomycetidae</taxon>
        <taxon>Sordariales</taxon>
        <taxon>Podosporaceae</taxon>
        <taxon>Podospora</taxon>
        <taxon>Podospora anserina</taxon>
    </lineage>
</organism>
<dbReference type="GO" id="GO:0046872">
    <property type="term" value="F:metal ion binding"/>
    <property type="evidence" value="ECO:0007669"/>
    <property type="project" value="UniProtKB-KW"/>
</dbReference>
<dbReference type="GO" id="GO:0033314">
    <property type="term" value="P:mitotic DNA replication checkpoint signaling"/>
    <property type="evidence" value="ECO:0007669"/>
    <property type="project" value="TreeGrafter"/>
</dbReference>
<name>B2AUA7_PODAN</name>
<sequence>MPGVVDGRSRKRHIPGVLREDSDDELGTEDLPWEWIYANEPDTEENNGRKRKRATWQDGQIIGARNGNFECYLGDTTLLKADSSNEAWVGIICEFQEDEEGEMAANFMWFSSPNEIRSAKKRTDYVELYITTSFDVNALSTINGKAHVMSQQAFVNKFPTGKVPRKSKEYGKVFVCRRGCNTRTCTYTEEFIWEDIYHGREDLEALQERLQKETKATRKKKPAKDESPERDYKFEADPEADGEYAPGVYRTPKKARTRDAVTPSSRHKKTGNKPATPSSHRRIVVKKHLEFTPLATRVLSPMHVHASPYQVARTQLHVASVPTSLPCRESEFSLVYSHLEAAITDGSGTCIYISGTPGTGKTATVREVVSHLDAAVRADELDDFIFVEINGMKITDPHQSYALLWEALKGQRVSPAQALDLLEREFSHPSPRRVPCVVLMDELDQLVTKNQGVMYNFFNWPGLRHSRLIVLAVANTMDLPERTLSNKISSRLGLTRITFPGYNHEQLMRIVQSRLEGVPGDIVDPDAIQFAARKVAAVSGDARRALDICRRAVELAEADAKVNDLSDDATPNTPTKTPARKKDESPQKKKKSSAGRVTIETVRRAINEATSNPLQQYLRSLPFASKLLLTALCLRIQRTGLAESTFGDVLEEMQRMLKLTVNESRPLKLLEKRATGQKGEGADDGTGLMITKAKQTGQLIRPAGLGSAAVDLTGAGIINLEGQRPERPSKMRLAVGDEEVRLAFRDDPEIKGVGVML</sequence>
<comment type="function">
    <text evidence="10">Component of the origin recognition complex (ORC) that binds origins of replication. DNA-binding is ATP-dependent, however specific DNA sequences that define origins of replication have not been identified so far. ORC is required to assemble the pre-replication complex necessary to initiate DNA replication.</text>
</comment>
<dbReference type="GO" id="GO:0005524">
    <property type="term" value="F:ATP binding"/>
    <property type="evidence" value="ECO:0007669"/>
    <property type="project" value="UniProtKB-KW"/>
</dbReference>
<reference evidence="14" key="4">
    <citation type="submission" date="2015-04" db="EMBL/GenBank/DDBJ databases">
        <title>Maintaining two mating types: Structure of the mating type locus and its role in heterokaryosis in Podospora anserina.</title>
        <authorList>
            <person name="Grognet P."/>
            <person name="Bidard F."/>
            <person name="Kuchly C."/>
            <person name="Chan Ho Tong L."/>
            <person name="Coppin E."/>
            <person name="Ait Benkhali J."/>
            <person name="Couloux A."/>
            <person name="Wincker P."/>
            <person name="Debuchy R."/>
            <person name="Silar P."/>
        </authorList>
    </citation>
    <scope>NUCLEOTIDE SEQUENCE</scope>
</reference>
<keyword evidence="8 10" id="KW-0238">DNA-binding</keyword>
<dbReference type="InterPro" id="IPR054425">
    <property type="entry name" value="Cdc6_ORC1-like_ATPase_lid"/>
</dbReference>
<proteinExistence type="inferred from homology"/>
<reference evidence="13" key="2">
    <citation type="submission" date="2008-07" db="EMBL/GenBank/DDBJ databases">
        <authorList>
            <person name="Genoscope - CEA"/>
        </authorList>
    </citation>
    <scope>NUCLEOTIDE SEQUENCE</scope>
    <source>
        <strain evidence="13">S mat+</strain>
    </source>
</reference>
<evidence type="ECO:0000256" key="11">
    <source>
        <dbReference type="SAM" id="MobiDB-lite"/>
    </source>
</evidence>
<dbReference type="HOGENOM" id="CLU_012774_1_1_1"/>
<dbReference type="InterPro" id="IPR003959">
    <property type="entry name" value="ATPase_AAA_core"/>
</dbReference>
<dbReference type="SUPFAM" id="SSF82061">
    <property type="entry name" value="BAH domain"/>
    <property type="match status" value="1"/>
</dbReference>
<dbReference type="Gene3D" id="1.10.8.60">
    <property type="match status" value="1"/>
</dbReference>
<dbReference type="InterPro" id="IPR003593">
    <property type="entry name" value="AAA+_ATPase"/>
</dbReference>
<keyword evidence="5 10" id="KW-0547">Nucleotide-binding</keyword>
<evidence type="ECO:0000256" key="3">
    <source>
        <dbReference type="ARBA" id="ARBA00022705"/>
    </source>
</evidence>
<evidence type="ECO:0000256" key="8">
    <source>
        <dbReference type="ARBA" id="ARBA00023125"/>
    </source>
</evidence>
<dbReference type="RefSeq" id="XP_001907309.1">
    <property type="nucleotide sequence ID" value="XM_001907274.1"/>
</dbReference>
<feature type="compositionally biased region" description="Basic and acidic residues" evidence="11">
    <location>
        <begin position="223"/>
        <end position="236"/>
    </location>
</feature>
<comment type="subunit">
    <text evidence="10">ORC is composed of six subunits.</text>
</comment>
<reference evidence="13 15" key="1">
    <citation type="journal article" date="2008" name="Genome Biol.">
        <title>The genome sequence of the model ascomycete fungus Podospora anserina.</title>
        <authorList>
            <person name="Espagne E."/>
            <person name="Lespinet O."/>
            <person name="Malagnac F."/>
            <person name="Da Silva C."/>
            <person name="Jaillon O."/>
            <person name="Porcel B.M."/>
            <person name="Couloux A."/>
            <person name="Aury J.-M."/>
            <person name="Segurens B."/>
            <person name="Poulain J."/>
            <person name="Anthouard V."/>
            <person name="Grossetete S."/>
            <person name="Khalili H."/>
            <person name="Coppin E."/>
            <person name="Dequard-Chablat M."/>
            <person name="Picard M."/>
            <person name="Contamine V."/>
            <person name="Arnaise S."/>
            <person name="Bourdais A."/>
            <person name="Berteaux-Lecellier V."/>
            <person name="Gautheret D."/>
            <person name="de Vries R.P."/>
            <person name="Battaglia E."/>
            <person name="Coutinho P.M."/>
            <person name="Danchin E.G.J."/>
            <person name="Henrissat B."/>
            <person name="El Khoury R."/>
            <person name="Sainsard-Chanet A."/>
            <person name="Boivin A."/>
            <person name="Pinan-Lucarre B."/>
            <person name="Sellem C.H."/>
            <person name="Debuchy R."/>
            <person name="Wincker P."/>
            <person name="Weissenbach J."/>
            <person name="Silar P."/>
        </authorList>
    </citation>
    <scope>NUCLEOTIDE SEQUENCE [LARGE SCALE GENOMIC DNA]</scope>
    <source>
        <strain evidence="15">S / ATCC MYA-4624 / DSM 980 / FGSC 10383</strain>
        <strain evidence="13">S mat+</strain>
    </source>
</reference>
<dbReference type="GO" id="GO:0016887">
    <property type="term" value="F:ATP hydrolysis activity"/>
    <property type="evidence" value="ECO:0007669"/>
    <property type="project" value="InterPro"/>
</dbReference>
<keyword evidence="4" id="KW-0479">Metal-binding</keyword>
<dbReference type="EMBL" id="CU633899">
    <property type="protein sequence ID" value="CAP67980.1"/>
    <property type="molecule type" value="Genomic_DNA"/>
</dbReference>
<keyword evidence="7" id="KW-0460">Magnesium</keyword>
<evidence type="ECO:0000256" key="9">
    <source>
        <dbReference type="ARBA" id="ARBA00023242"/>
    </source>
</evidence>
<comment type="similarity">
    <text evidence="2 10">Belongs to the ORC1 family.</text>
</comment>
<dbReference type="AlphaFoldDB" id="B2AUA7"/>
<dbReference type="InterPro" id="IPR001025">
    <property type="entry name" value="BAH_dom"/>
</dbReference>
<dbReference type="EMBL" id="FO904936">
    <property type="protein sequence ID" value="CDP24239.1"/>
    <property type="molecule type" value="Genomic_DNA"/>
</dbReference>
<evidence type="ECO:0000256" key="7">
    <source>
        <dbReference type="ARBA" id="ARBA00022842"/>
    </source>
</evidence>
<reference evidence="15" key="3">
    <citation type="journal article" date="2014" name="Genetics">
        <title>Maintaining two mating types: Structure of the mating type locus and its role in heterokaryosis in Podospora anserina.</title>
        <authorList>
            <person name="Grognet P."/>
            <person name="Bidard F."/>
            <person name="Kuchly C."/>
            <person name="Tong L.C.H."/>
            <person name="Coppin E."/>
            <person name="Benkhali J.A."/>
            <person name="Couloux A."/>
            <person name="Wincker P."/>
            <person name="Debuchy R."/>
            <person name="Silar P."/>
        </authorList>
    </citation>
    <scope>GENOME REANNOTATION</scope>
    <source>
        <strain evidence="15">S / ATCC MYA-4624 / DSM 980 / FGSC 10383</strain>
    </source>
</reference>
<evidence type="ECO:0000313" key="14">
    <source>
        <dbReference type="EMBL" id="CDP24239.1"/>
    </source>
</evidence>
<evidence type="ECO:0000256" key="2">
    <source>
        <dbReference type="ARBA" id="ARBA00008398"/>
    </source>
</evidence>
<keyword evidence="15" id="KW-1185">Reference proteome</keyword>
<evidence type="ECO:0000256" key="5">
    <source>
        <dbReference type="ARBA" id="ARBA00022741"/>
    </source>
</evidence>
<dbReference type="InterPro" id="IPR027417">
    <property type="entry name" value="P-loop_NTPase"/>
</dbReference>
<protein>
    <recommendedName>
        <fullName evidence="10">Origin recognition complex subunit 1</fullName>
    </recommendedName>
</protein>
<dbReference type="FunCoup" id="B2AUA7">
    <property type="interactions" value="371"/>
</dbReference>
<feature type="region of interest" description="Disordered" evidence="11">
    <location>
        <begin position="213"/>
        <end position="282"/>
    </location>
</feature>
<dbReference type="Proteomes" id="UP000001197">
    <property type="component" value="Chromosome 1"/>
</dbReference>